<dbReference type="Gene3D" id="3.90.79.10">
    <property type="entry name" value="Nucleoside Triphosphate Pyrophosphohydrolase"/>
    <property type="match status" value="1"/>
</dbReference>
<sequence>MPTPPYIRKLRERIGSDYLWLSGATAVVYREQDSKVLLVRRSDNGAWTPITGIVDPGESPALTCMREAQEEANVQIEVLELAQVKADPPMQFGNGDRCQFLDHTFLCRWVSGEAKVNDEESSQVRWVDVSDPTERALLSERMLDRIDAALNYDGHCRFGLESVPPEEL</sequence>
<dbReference type="AlphaFoldDB" id="A0A0K2RY07"/>
<dbReference type="PROSITE" id="PS51462">
    <property type="entry name" value="NUDIX"/>
    <property type="match status" value="1"/>
</dbReference>
<dbReference type="GO" id="GO:0016787">
    <property type="term" value="F:hydrolase activity"/>
    <property type="evidence" value="ECO:0007669"/>
    <property type="project" value="UniProtKB-KW"/>
</dbReference>
<evidence type="ECO:0000313" key="5">
    <source>
        <dbReference type="Proteomes" id="UP000066203"/>
    </source>
</evidence>
<protein>
    <submittedName>
        <fullName evidence="4">Mut-like protein</fullName>
    </submittedName>
</protein>
<dbReference type="CDD" id="cd18879">
    <property type="entry name" value="NUDIX_Hydrolase"/>
    <property type="match status" value="1"/>
</dbReference>
<dbReference type="PATRIC" id="fig|43675.28.peg.420"/>
<dbReference type="RefSeq" id="WP_060823849.1">
    <property type="nucleotide sequence ID" value="NZ_AP014938.1"/>
</dbReference>
<dbReference type="InterPro" id="IPR020084">
    <property type="entry name" value="NUDIX_hydrolase_CS"/>
</dbReference>
<accession>A0A0K2RY07</accession>
<gene>
    <name evidence="4" type="ORF">RM6536_0418</name>
</gene>
<keyword evidence="2" id="KW-0378">Hydrolase</keyword>
<dbReference type="SUPFAM" id="SSF55811">
    <property type="entry name" value="Nudix"/>
    <property type="match status" value="1"/>
</dbReference>
<proteinExistence type="predicted"/>
<dbReference type="PANTHER" id="PTHR43046:SF16">
    <property type="entry name" value="ADP-RIBOSE PYROPHOSPHATASE YJHB-RELATED"/>
    <property type="match status" value="1"/>
</dbReference>
<dbReference type="InterPro" id="IPR015797">
    <property type="entry name" value="NUDIX_hydrolase-like_dom_sf"/>
</dbReference>
<evidence type="ECO:0000313" key="4">
    <source>
        <dbReference type="EMBL" id="BAS19665.1"/>
    </source>
</evidence>
<feature type="domain" description="Nudix hydrolase" evidence="3">
    <location>
        <begin position="19"/>
        <end position="150"/>
    </location>
</feature>
<organism evidence="4">
    <name type="scientific">Rothia mucilaginosa</name>
    <dbReference type="NCBI Taxonomy" id="43675"/>
    <lineage>
        <taxon>Bacteria</taxon>
        <taxon>Bacillati</taxon>
        <taxon>Actinomycetota</taxon>
        <taxon>Actinomycetes</taxon>
        <taxon>Micrococcales</taxon>
        <taxon>Micrococcaceae</taxon>
        <taxon>Rothia</taxon>
    </lineage>
</organism>
<evidence type="ECO:0000256" key="1">
    <source>
        <dbReference type="ARBA" id="ARBA00001946"/>
    </source>
</evidence>
<dbReference type="Proteomes" id="UP000066203">
    <property type="component" value="Chromosome"/>
</dbReference>
<evidence type="ECO:0000259" key="3">
    <source>
        <dbReference type="PROSITE" id="PS51462"/>
    </source>
</evidence>
<evidence type="ECO:0000256" key="2">
    <source>
        <dbReference type="ARBA" id="ARBA00022801"/>
    </source>
</evidence>
<dbReference type="EMBL" id="AP014938">
    <property type="protein sequence ID" value="BAS19665.1"/>
    <property type="molecule type" value="Genomic_DNA"/>
</dbReference>
<dbReference type="PANTHER" id="PTHR43046">
    <property type="entry name" value="GDP-MANNOSE MANNOSYL HYDROLASE"/>
    <property type="match status" value="1"/>
</dbReference>
<dbReference type="Pfam" id="PF00293">
    <property type="entry name" value="NUDIX"/>
    <property type="match status" value="1"/>
</dbReference>
<dbReference type="PROSITE" id="PS00893">
    <property type="entry name" value="NUDIX_BOX"/>
    <property type="match status" value="1"/>
</dbReference>
<reference evidence="5" key="1">
    <citation type="submission" date="2015-08" db="EMBL/GenBank/DDBJ databases">
        <title>Complete genome sequence of Rothia mucilaginosa strain NUM-Rm6536.</title>
        <authorList>
            <person name="Nambu T."/>
        </authorList>
    </citation>
    <scope>NUCLEOTIDE SEQUENCE [LARGE SCALE GENOMIC DNA]</scope>
    <source>
        <strain evidence="5">NUM-Rm6536</strain>
    </source>
</reference>
<dbReference type="InterPro" id="IPR000086">
    <property type="entry name" value="NUDIX_hydrolase_dom"/>
</dbReference>
<comment type="cofactor">
    <cofactor evidence="1">
        <name>Mg(2+)</name>
        <dbReference type="ChEBI" id="CHEBI:18420"/>
    </cofactor>
</comment>
<name>A0A0K2RY07_9MICC</name>